<keyword evidence="9" id="KW-1185">Reference proteome</keyword>
<sequence length="257" mass="27128">MALDYAFGLHAVEELLRRQPKTVRRLWVQKGRDDGRVQALLALATAADTPVSRLPRGKLDELVPGRHQGVVAELGDNTAGQSDLRWSEAQLEQAVSGNPRALVLVLDGVTDPHNLGACLRSADAAGVTAVVVPKDNAADITAVVRKVACGATETVPLVRVTNLARSLDMLKAAGVWIYGTAGEASESLYSSDLAGPLALVMGAEGAGMRRLTRERCDFLVNLPMAGAVSSLNVSVATGVCLFEIRRQRLLAEDAGGL</sequence>
<dbReference type="Gene3D" id="3.40.1280.10">
    <property type="match status" value="1"/>
</dbReference>
<reference evidence="8 9" key="2">
    <citation type="journal article" date="2009" name="PLoS ONE">
        <title>The photosynthetic apparatus and its regulation in the aerobic gammaproteobacterium Congregibacter litoralis gen. nov., sp. nov.</title>
        <authorList>
            <person name="Spring S."/>
            <person name="Lunsdorf H."/>
            <person name="Fuchs B.M."/>
            <person name="Tindall B.J."/>
        </authorList>
    </citation>
    <scope>NUCLEOTIDE SEQUENCE [LARGE SCALE GENOMIC DNA]</scope>
    <source>
        <strain evidence="8">KT71</strain>
    </source>
</reference>
<dbReference type="RefSeq" id="WP_008292691.1">
    <property type="nucleotide sequence ID" value="NZ_CM002299.1"/>
</dbReference>
<keyword evidence="5 6" id="KW-0949">S-adenosyl-L-methionine</keyword>
<dbReference type="NCBIfam" id="TIGR00186">
    <property type="entry name" value="rRNA_methyl_3"/>
    <property type="match status" value="1"/>
</dbReference>
<dbReference type="Gene3D" id="3.30.1330.30">
    <property type="match status" value="1"/>
</dbReference>
<evidence type="ECO:0000256" key="2">
    <source>
        <dbReference type="ARBA" id="ARBA00022552"/>
    </source>
</evidence>
<reference evidence="8 9" key="1">
    <citation type="journal article" date="2007" name="Proc. Natl. Acad. Sci. U.S.A.">
        <title>Characterization of a marine gammaproteobacterium capable of aerobic anoxygenic photosynthesis.</title>
        <authorList>
            <person name="Fuchs B.M."/>
            <person name="Spring S."/>
            <person name="Teeling H."/>
            <person name="Quast C."/>
            <person name="Wulf J."/>
            <person name="Schattenhofer M."/>
            <person name="Yan S."/>
            <person name="Ferriera S."/>
            <person name="Johnson J."/>
            <person name="Glockner F.O."/>
            <person name="Amann R."/>
        </authorList>
    </citation>
    <scope>NUCLEOTIDE SEQUENCE [LARGE SCALE GENOMIC DNA]</scope>
    <source>
        <strain evidence="8">KT71</strain>
    </source>
</reference>
<evidence type="ECO:0000313" key="8">
    <source>
        <dbReference type="EMBL" id="EAQ98608.1"/>
    </source>
</evidence>
<dbReference type="GO" id="GO:0005829">
    <property type="term" value="C:cytosol"/>
    <property type="evidence" value="ECO:0007669"/>
    <property type="project" value="TreeGrafter"/>
</dbReference>
<name>A4A6G1_9GAMM</name>
<dbReference type="GO" id="GO:0070039">
    <property type="term" value="F:rRNA (guanosine-2'-O-)-methyltransferase activity"/>
    <property type="evidence" value="ECO:0007669"/>
    <property type="project" value="UniProtKB-UniRule"/>
</dbReference>
<proteinExistence type="inferred from homology"/>
<gene>
    <name evidence="6" type="primary">rlmB</name>
    <name evidence="8" type="ORF">KT71_01485</name>
</gene>
<dbReference type="EMBL" id="AAOA02000002">
    <property type="protein sequence ID" value="EAQ98608.1"/>
    <property type="molecule type" value="Genomic_DNA"/>
</dbReference>
<dbReference type="PANTHER" id="PTHR46429:SF1">
    <property type="entry name" value="23S RRNA (GUANOSINE-2'-O-)-METHYLTRANSFERASE RLMB"/>
    <property type="match status" value="1"/>
</dbReference>
<keyword evidence="1 6" id="KW-0963">Cytoplasm</keyword>
<evidence type="ECO:0000313" key="9">
    <source>
        <dbReference type="Proteomes" id="UP000019205"/>
    </source>
</evidence>
<keyword evidence="3 6" id="KW-0489">Methyltransferase</keyword>
<protein>
    <recommendedName>
        <fullName evidence="6">23S rRNA (guanosine-2'-O-)-methyltransferase RlmB</fullName>
        <ecNumber evidence="6">2.1.1.185</ecNumber>
    </recommendedName>
    <alternativeName>
        <fullName evidence="6">23S rRNA (guanosine2251 2'-O)-methyltransferase</fullName>
    </alternativeName>
    <alternativeName>
        <fullName evidence="6">23S rRNA Gm2251 2'-O-methyltransferase</fullName>
    </alternativeName>
</protein>
<feature type="domain" description="RNA 2-O ribose methyltransferase substrate binding" evidence="7">
    <location>
        <begin position="5"/>
        <end position="80"/>
    </location>
</feature>
<dbReference type="InterPro" id="IPR029026">
    <property type="entry name" value="tRNA_m1G_MTases_N"/>
</dbReference>
<dbReference type="HOGENOM" id="CLU_021322_0_1_6"/>
<keyword evidence="2 6" id="KW-0698">rRNA processing</keyword>
<evidence type="ECO:0000256" key="4">
    <source>
        <dbReference type="ARBA" id="ARBA00022679"/>
    </source>
</evidence>
<dbReference type="SUPFAM" id="SSF55315">
    <property type="entry name" value="L30e-like"/>
    <property type="match status" value="1"/>
</dbReference>
<feature type="binding site" evidence="6">
    <location>
        <position position="222"/>
    </location>
    <ligand>
        <name>S-adenosyl-L-methionine</name>
        <dbReference type="ChEBI" id="CHEBI:59789"/>
    </ligand>
</feature>
<dbReference type="FunFam" id="3.40.1280.10:FF:000008">
    <property type="entry name" value="Group 3 RNA methyltransferase TrmH"/>
    <property type="match status" value="1"/>
</dbReference>
<dbReference type="InterPro" id="IPR029028">
    <property type="entry name" value="Alpha/beta_knot_MTases"/>
</dbReference>
<dbReference type="HAMAP" id="MF_01887">
    <property type="entry name" value="23SrRNA_methyltr_B"/>
    <property type="match status" value="1"/>
</dbReference>
<dbReference type="InterPro" id="IPR024915">
    <property type="entry name" value="23S_rRNA_MeTrfase_RlmB"/>
</dbReference>
<dbReference type="Pfam" id="PF08032">
    <property type="entry name" value="SpoU_sub_bind"/>
    <property type="match status" value="1"/>
</dbReference>
<dbReference type="PANTHER" id="PTHR46429">
    <property type="entry name" value="23S RRNA (GUANOSINE-2'-O-)-METHYLTRANSFERASE RLMB"/>
    <property type="match status" value="1"/>
</dbReference>
<comment type="caution">
    <text evidence="8">The sequence shown here is derived from an EMBL/GenBank/DDBJ whole genome shotgun (WGS) entry which is preliminary data.</text>
</comment>
<feature type="binding site" evidence="6">
    <location>
        <position position="231"/>
    </location>
    <ligand>
        <name>S-adenosyl-L-methionine</name>
        <dbReference type="ChEBI" id="CHEBI:59789"/>
    </ligand>
</feature>
<evidence type="ECO:0000256" key="1">
    <source>
        <dbReference type="ARBA" id="ARBA00022490"/>
    </source>
</evidence>
<dbReference type="GO" id="GO:0003723">
    <property type="term" value="F:RNA binding"/>
    <property type="evidence" value="ECO:0007669"/>
    <property type="project" value="InterPro"/>
</dbReference>
<dbReference type="AlphaFoldDB" id="A4A6G1"/>
<dbReference type="EC" id="2.1.1.185" evidence="6"/>
<dbReference type="InterPro" id="IPR029064">
    <property type="entry name" value="Ribosomal_eL30-like_sf"/>
</dbReference>
<comment type="subcellular location">
    <subcellularLocation>
        <location evidence="6">Cytoplasm</location>
    </subcellularLocation>
</comment>
<dbReference type="SUPFAM" id="SSF75217">
    <property type="entry name" value="alpha/beta knot"/>
    <property type="match status" value="1"/>
</dbReference>
<evidence type="ECO:0000256" key="3">
    <source>
        <dbReference type="ARBA" id="ARBA00022603"/>
    </source>
</evidence>
<dbReference type="CDD" id="cd18103">
    <property type="entry name" value="SpoU-like_RlmB"/>
    <property type="match status" value="1"/>
</dbReference>
<evidence type="ECO:0000259" key="7">
    <source>
        <dbReference type="SMART" id="SM00967"/>
    </source>
</evidence>
<organism evidence="8 9">
    <name type="scientific">Congregibacter litoralis KT71</name>
    <dbReference type="NCBI Taxonomy" id="314285"/>
    <lineage>
        <taxon>Bacteria</taxon>
        <taxon>Pseudomonadati</taxon>
        <taxon>Pseudomonadota</taxon>
        <taxon>Gammaproteobacteria</taxon>
        <taxon>Cellvibrionales</taxon>
        <taxon>Halieaceae</taxon>
        <taxon>Congregibacter</taxon>
    </lineage>
</organism>
<dbReference type="InterPro" id="IPR001537">
    <property type="entry name" value="SpoU_MeTrfase"/>
</dbReference>
<dbReference type="eggNOG" id="COG0566">
    <property type="taxonomic scope" value="Bacteria"/>
</dbReference>
<accession>A4A6G1</accession>
<comment type="catalytic activity">
    <reaction evidence="6">
        <text>guanosine(2251) in 23S rRNA + S-adenosyl-L-methionine = 2'-O-methylguanosine(2251) in 23S rRNA + S-adenosyl-L-homocysteine + H(+)</text>
        <dbReference type="Rhea" id="RHEA:24140"/>
        <dbReference type="Rhea" id="RHEA-COMP:10239"/>
        <dbReference type="Rhea" id="RHEA-COMP:10241"/>
        <dbReference type="ChEBI" id="CHEBI:15378"/>
        <dbReference type="ChEBI" id="CHEBI:57856"/>
        <dbReference type="ChEBI" id="CHEBI:59789"/>
        <dbReference type="ChEBI" id="CHEBI:74269"/>
        <dbReference type="ChEBI" id="CHEBI:74445"/>
        <dbReference type="EC" id="2.1.1.185"/>
    </reaction>
</comment>
<dbReference type="InterPro" id="IPR004441">
    <property type="entry name" value="rRNA_MeTrfase_TrmH"/>
</dbReference>
<dbReference type="Proteomes" id="UP000019205">
    <property type="component" value="Chromosome"/>
</dbReference>
<comment type="function">
    <text evidence="6">Specifically methylates the ribose of guanosine 2251 in 23S rRNA.</text>
</comment>
<keyword evidence="4 6" id="KW-0808">Transferase</keyword>
<dbReference type="SMART" id="SM00967">
    <property type="entry name" value="SpoU_sub_bind"/>
    <property type="match status" value="1"/>
</dbReference>
<dbReference type="OrthoDB" id="9785673at2"/>
<evidence type="ECO:0000256" key="6">
    <source>
        <dbReference type="HAMAP-Rule" id="MF_01887"/>
    </source>
</evidence>
<dbReference type="InterPro" id="IPR013123">
    <property type="entry name" value="SpoU_subst-bd"/>
</dbReference>
<dbReference type="STRING" id="314285.KT71_01485"/>
<dbReference type="Pfam" id="PF00588">
    <property type="entry name" value="SpoU_methylase"/>
    <property type="match status" value="1"/>
</dbReference>
<evidence type="ECO:0000256" key="5">
    <source>
        <dbReference type="ARBA" id="ARBA00022691"/>
    </source>
</evidence>
<comment type="similarity">
    <text evidence="6">Belongs to the class IV-like SAM-binding methyltransferase superfamily. RNA methyltransferase TrmH family. RlmB subfamily.</text>
</comment>
<feature type="binding site" evidence="6">
    <location>
        <position position="202"/>
    </location>
    <ligand>
        <name>S-adenosyl-L-methionine</name>
        <dbReference type="ChEBI" id="CHEBI:59789"/>
    </ligand>
</feature>